<dbReference type="PROSITE" id="PS00280">
    <property type="entry name" value="BPTI_KUNITZ_1"/>
    <property type="match status" value="1"/>
</dbReference>
<reference evidence="2 3" key="1">
    <citation type="submission" date="2014-10" db="EMBL/GenBank/DDBJ databases">
        <title>Draft genome of the hookworm Ancylostoma caninum.</title>
        <authorList>
            <person name="Mitreva M."/>
        </authorList>
    </citation>
    <scope>NUCLEOTIDE SEQUENCE [LARGE SCALE GENOMIC DNA]</scope>
    <source>
        <strain evidence="2 3">Baltimore</strain>
    </source>
</reference>
<evidence type="ECO:0000259" key="1">
    <source>
        <dbReference type="PROSITE" id="PS50279"/>
    </source>
</evidence>
<dbReference type="Gene3D" id="4.10.410.10">
    <property type="entry name" value="Pancreatic trypsin inhibitor Kunitz domain"/>
    <property type="match status" value="1"/>
</dbReference>
<protein>
    <submittedName>
        <fullName evidence="2">Kunitz/Bovine pancreatic trypsin inhibitor domain protein</fullName>
    </submittedName>
</protein>
<evidence type="ECO:0000313" key="2">
    <source>
        <dbReference type="EMBL" id="RCN48844.1"/>
    </source>
</evidence>
<dbReference type="PROSITE" id="PS50279">
    <property type="entry name" value="BPTI_KUNITZ_2"/>
    <property type="match status" value="1"/>
</dbReference>
<keyword evidence="3" id="KW-1185">Reference proteome</keyword>
<organism evidence="2 3">
    <name type="scientific">Ancylostoma caninum</name>
    <name type="common">Dog hookworm</name>
    <dbReference type="NCBI Taxonomy" id="29170"/>
    <lineage>
        <taxon>Eukaryota</taxon>
        <taxon>Metazoa</taxon>
        <taxon>Ecdysozoa</taxon>
        <taxon>Nematoda</taxon>
        <taxon>Chromadorea</taxon>
        <taxon>Rhabditida</taxon>
        <taxon>Rhabditina</taxon>
        <taxon>Rhabditomorpha</taxon>
        <taxon>Strongyloidea</taxon>
        <taxon>Ancylostomatidae</taxon>
        <taxon>Ancylostomatinae</taxon>
        <taxon>Ancylostoma</taxon>
    </lineage>
</organism>
<accession>A0A368GWY7</accession>
<feature type="domain" description="BPTI/Kunitz inhibitor" evidence="1">
    <location>
        <begin position="18"/>
        <end position="68"/>
    </location>
</feature>
<dbReference type="Pfam" id="PF00014">
    <property type="entry name" value="Kunitz_BPTI"/>
    <property type="match status" value="1"/>
</dbReference>
<sequence length="70" mass="7690">MMLKSNIAVAEASWDPRCRQPIDEGTECDNPKETRYAHKDGKCVTFTYAGCGGNENNFGNENACKIVCSV</sequence>
<dbReference type="InterPro" id="IPR036880">
    <property type="entry name" value="Kunitz_BPTI_sf"/>
</dbReference>
<proteinExistence type="predicted"/>
<dbReference type="PRINTS" id="PR00759">
    <property type="entry name" value="BASICPTASE"/>
</dbReference>
<dbReference type="Proteomes" id="UP000252519">
    <property type="component" value="Unassembled WGS sequence"/>
</dbReference>
<dbReference type="GO" id="GO:0004867">
    <property type="term" value="F:serine-type endopeptidase inhibitor activity"/>
    <property type="evidence" value="ECO:0007669"/>
    <property type="project" value="InterPro"/>
</dbReference>
<dbReference type="SUPFAM" id="SSF57362">
    <property type="entry name" value="BPTI-like"/>
    <property type="match status" value="1"/>
</dbReference>
<dbReference type="SMART" id="SM00131">
    <property type="entry name" value="KU"/>
    <property type="match status" value="1"/>
</dbReference>
<dbReference type="InterPro" id="IPR020901">
    <property type="entry name" value="Prtase_inh_Kunz-CS"/>
</dbReference>
<comment type="caution">
    <text evidence="2">The sequence shown here is derived from an EMBL/GenBank/DDBJ whole genome shotgun (WGS) entry which is preliminary data.</text>
</comment>
<name>A0A368GWY7_ANCCA</name>
<dbReference type="EMBL" id="JOJR01000042">
    <property type="protein sequence ID" value="RCN48844.1"/>
    <property type="molecule type" value="Genomic_DNA"/>
</dbReference>
<gene>
    <name evidence="2" type="ORF">ANCCAN_05127</name>
</gene>
<dbReference type="STRING" id="29170.A0A368GWY7"/>
<dbReference type="AlphaFoldDB" id="A0A368GWY7"/>
<dbReference type="InterPro" id="IPR002223">
    <property type="entry name" value="Kunitz_BPTI"/>
</dbReference>
<evidence type="ECO:0000313" key="3">
    <source>
        <dbReference type="Proteomes" id="UP000252519"/>
    </source>
</evidence>